<evidence type="ECO:0000256" key="3">
    <source>
        <dbReference type="ARBA" id="ARBA00035643"/>
    </source>
</evidence>
<dbReference type="Pfam" id="PF06386">
    <property type="entry name" value="GvpL_GvpF"/>
    <property type="match status" value="1"/>
</dbReference>
<sequence length="267" mass="27727">MLYAYAVTDDPGPEGGAPLPRSGILPELGVERIRESGVAVIASPVPAGLLDAEAIAERINDPEWARERVLAHQAVVTALLGTAAVLPLKFGTLFSGTAALRATIETRRTALAEALDQVRGAREWGVQLFVRQPPQAAPHAAAGRAGPGAGAAFFQRKREARAAEQAAAAALDRLAADSHARLARRARAAVMNRPQPAAVHRRPGEMVLNGAYLVAEQDEAAWREDLAALEREAPETGADYALTGPWAPYNFTGGALGAGAGGGVGSG</sequence>
<dbReference type="EMBL" id="JACHOO010000001">
    <property type="protein sequence ID" value="MBB5751385.1"/>
    <property type="molecule type" value="Genomic_DNA"/>
</dbReference>
<evidence type="ECO:0008006" key="6">
    <source>
        <dbReference type="Google" id="ProtNLM"/>
    </source>
</evidence>
<dbReference type="Proteomes" id="UP000523821">
    <property type="component" value="Unassembled WGS sequence"/>
</dbReference>
<gene>
    <name evidence="4" type="ORF">GGQ63_000428</name>
</gene>
<evidence type="ECO:0000256" key="2">
    <source>
        <dbReference type="ARBA" id="ARBA00035108"/>
    </source>
</evidence>
<comment type="similarity">
    <text evidence="3">Belongs to the gas vesicle GvpF/GvpL family.</text>
</comment>
<proteinExistence type="inferred from homology"/>
<comment type="caution">
    <text evidence="4">The sequence shown here is derived from an EMBL/GenBank/DDBJ whole genome shotgun (WGS) entry which is preliminary data.</text>
</comment>
<dbReference type="InterPro" id="IPR009430">
    <property type="entry name" value="GvpL/GvpF"/>
</dbReference>
<dbReference type="RefSeq" id="WP_183852006.1">
    <property type="nucleotide sequence ID" value="NZ_JACHOO010000001.1"/>
</dbReference>
<reference evidence="4 5" key="1">
    <citation type="submission" date="2020-08" db="EMBL/GenBank/DDBJ databases">
        <title>Genomic Encyclopedia of Type Strains, Phase IV (KMG-IV): sequencing the most valuable type-strain genomes for metagenomic binning, comparative biology and taxonomic classification.</title>
        <authorList>
            <person name="Goeker M."/>
        </authorList>
    </citation>
    <scope>NUCLEOTIDE SEQUENCE [LARGE SCALE GENOMIC DNA]</scope>
    <source>
        <strain evidence="4 5">DSM 16268</strain>
    </source>
</reference>
<name>A0A7W9CT33_9HYPH</name>
<organism evidence="4 5">
    <name type="scientific">Prosthecomicrobium pneumaticum</name>
    <dbReference type="NCBI Taxonomy" id="81895"/>
    <lineage>
        <taxon>Bacteria</taxon>
        <taxon>Pseudomonadati</taxon>
        <taxon>Pseudomonadota</taxon>
        <taxon>Alphaproteobacteria</taxon>
        <taxon>Hyphomicrobiales</taxon>
        <taxon>Kaistiaceae</taxon>
        <taxon>Prosthecomicrobium</taxon>
    </lineage>
</organism>
<evidence type="ECO:0000313" key="5">
    <source>
        <dbReference type="Proteomes" id="UP000523821"/>
    </source>
</evidence>
<protein>
    <recommendedName>
        <fullName evidence="6">Gas vesicle protein GvpFL</fullName>
    </recommendedName>
</protein>
<comment type="subcellular location">
    <subcellularLocation>
        <location evidence="2">Gas vesicle</location>
    </subcellularLocation>
</comment>
<dbReference type="GO" id="GO:0031412">
    <property type="term" value="P:gas vesicle organization"/>
    <property type="evidence" value="ECO:0007669"/>
    <property type="project" value="InterPro"/>
</dbReference>
<accession>A0A7W9CT33</accession>
<keyword evidence="5" id="KW-1185">Reference proteome</keyword>
<evidence type="ECO:0000256" key="1">
    <source>
        <dbReference type="ARBA" id="ARBA00022987"/>
    </source>
</evidence>
<evidence type="ECO:0000313" key="4">
    <source>
        <dbReference type="EMBL" id="MBB5751385.1"/>
    </source>
</evidence>
<dbReference type="GO" id="GO:0031411">
    <property type="term" value="C:gas vesicle"/>
    <property type="evidence" value="ECO:0007669"/>
    <property type="project" value="UniProtKB-SubCell"/>
</dbReference>
<keyword evidence="1" id="KW-0304">Gas vesicle</keyword>
<dbReference type="PANTHER" id="PTHR36852:SF1">
    <property type="entry name" value="PROTEIN GVPL 2"/>
    <property type="match status" value="1"/>
</dbReference>
<dbReference type="AlphaFoldDB" id="A0A7W9CT33"/>
<dbReference type="PANTHER" id="PTHR36852">
    <property type="entry name" value="PROTEIN GVPL 2"/>
    <property type="match status" value="1"/>
</dbReference>